<keyword evidence="2" id="KW-0969">Cilium</keyword>
<evidence type="ECO:0000313" key="3">
    <source>
        <dbReference type="Proteomes" id="UP001339962"/>
    </source>
</evidence>
<accession>A0ABD5IT67</accession>
<sequence length="116" mass="12647">MLRKIGLLLAGGIAAIVLFANVGPLVGFALSLVILYYTFKQFLKAKSAGSKIGWALLGLIALSISVANAPAIAAIVAAYVLYVVYKNWNKSSHTPKETEDPFANFEKQWNELQKNY</sequence>
<name>A0ABD5IT67_9BACL</name>
<dbReference type="EMBL" id="JARTLI010000006">
    <property type="protein sequence ID" value="MED5051498.1"/>
    <property type="molecule type" value="Genomic_DNA"/>
</dbReference>
<dbReference type="Proteomes" id="UP001339962">
    <property type="component" value="Unassembled WGS sequence"/>
</dbReference>
<feature type="transmembrane region" description="Helical" evidence="1">
    <location>
        <begin position="52"/>
        <end position="85"/>
    </location>
</feature>
<keyword evidence="2" id="KW-0966">Cell projection</keyword>
<reference evidence="2 3" key="1">
    <citation type="submission" date="2023-03" db="EMBL/GenBank/DDBJ databases">
        <title>Bacillus Genome Sequencing.</title>
        <authorList>
            <person name="Dunlap C."/>
        </authorList>
    </citation>
    <scope>NUCLEOTIDE SEQUENCE [LARGE SCALE GENOMIC DNA]</scope>
    <source>
        <strain evidence="2 3">NRS-38</strain>
    </source>
</reference>
<comment type="caution">
    <text evidence="2">The sequence shown here is derived from an EMBL/GenBank/DDBJ whole genome shotgun (WGS) entry which is preliminary data.</text>
</comment>
<evidence type="ECO:0000256" key="1">
    <source>
        <dbReference type="SAM" id="Phobius"/>
    </source>
</evidence>
<evidence type="ECO:0000313" key="2">
    <source>
        <dbReference type="EMBL" id="MED5051498.1"/>
    </source>
</evidence>
<dbReference type="AlphaFoldDB" id="A0ABD5IT67"/>
<keyword evidence="1" id="KW-1133">Transmembrane helix</keyword>
<gene>
    <name evidence="2" type="ORF">P9850_06430</name>
</gene>
<keyword evidence="1" id="KW-0472">Membrane</keyword>
<keyword evidence="2" id="KW-0282">Flagellum</keyword>
<dbReference type="RefSeq" id="WP_044742115.1">
    <property type="nucleotide sequence ID" value="NZ_JAHSSG010000012.1"/>
</dbReference>
<organism evidence="2 3">
    <name type="scientific">Anoxybacteroides rupiense</name>
    <dbReference type="NCBI Taxonomy" id="311460"/>
    <lineage>
        <taxon>Bacteria</taxon>
        <taxon>Bacillati</taxon>
        <taxon>Bacillota</taxon>
        <taxon>Bacilli</taxon>
        <taxon>Bacillales</taxon>
        <taxon>Anoxybacillaceae</taxon>
        <taxon>Anoxybacteroides</taxon>
    </lineage>
</organism>
<proteinExistence type="predicted"/>
<protein>
    <submittedName>
        <fullName evidence="2">Flagellar basal body rod protein</fullName>
    </submittedName>
</protein>
<keyword evidence="1" id="KW-0812">Transmembrane</keyword>
<feature type="transmembrane region" description="Helical" evidence="1">
    <location>
        <begin position="7"/>
        <end position="37"/>
    </location>
</feature>